<reference evidence="2 3" key="1">
    <citation type="submission" date="2024-04" db="EMBL/GenBank/DDBJ databases">
        <authorList>
            <person name="Waldvogel A.-M."/>
            <person name="Schoenle A."/>
        </authorList>
    </citation>
    <scope>NUCLEOTIDE SEQUENCE [LARGE SCALE GENOMIC DNA]</scope>
</reference>
<name>A0AAV2L4B8_KNICA</name>
<dbReference type="Proteomes" id="UP001497482">
    <property type="component" value="Chromosome 20"/>
</dbReference>
<protein>
    <submittedName>
        <fullName evidence="2">Uncharacterized protein</fullName>
    </submittedName>
</protein>
<evidence type="ECO:0000313" key="3">
    <source>
        <dbReference type="Proteomes" id="UP001497482"/>
    </source>
</evidence>
<evidence type="ECO:0000313" key="2">
    <source>
        <dbReference type="EMBL" id="CAL1595975.1"/>
    </source>
</evidence>
<keyword evidence="3" id="KW-1185">Reference proteome</keyword>
<accession>A0AAV2L4B8</accession>
<dbReference type="AlphaFoldDB" id="A0AAV2L4B8"/>
<proteinExistence type="predicted"/>
<evidence type="ECO:0000256" key="1">
    <source>
        <dbReference type="SAM" id="MobiDB-lite"/>
    </source>
</evidence>
<dbReference type="EMBL" id="OZ035842">
    <property type="protein sequence ID" value="CAL1595975.1"/>
    <property type="molecule type" value="Genomic_DNA"/>
</dbReference>
<organism evidence="2 3">
    <name type="scientific">Knipowitschia caucasica</name>
    <name type="common">Caucasian dwarf goby</name>
    <name type="synonym">Pomatoschistus caucasicus</name>
    <dbReference type="NCBI Taxonomy" id="637954"/>
    <lineage>
        <taxon>Eukaryota</taxon>
        <taxon>Metazoa</taxon>
        <taxon>Chordata</taxon>
        <taxon>Craniata</taxon>
        <taxon>Vertebrata</taxon>
        <taxon>Euteleostomi</taxon>
        <taxon>Actinopterygii</taxon>
        <taxon>Neopterygii</taxon>
        <taxon>Teleostei</taxon>
        <taxon>Neoteleostei</taxon>
        <taxon>Acanthomorphata</taxon>
        <taxon>Gobiaria</taxon>
        <taxon>Gobiiformes</taxon>
        <taxon>Gobioidei</taxon>
        <taxon>Gobiidae</taxon>
        <taxon>Gobiinae</taxon>
        <taxon>Knipowitschia</taxon>
    </lineage>
</organism>
<feature type="compositionally biased region" description="Low complexity" evidence="1">
    <location>
        <begin position="34"/>
        <end position="46"/>
    </location>
</feature>
<sequence>MTAPTAPASANDCTNCPRLIHRLSRQLPPPQPITAPTAPASANNCTNGPRLIVDRGRNTRCLHHGPLSWNLQLLLVARTNRCSMHTCPHHASVTDLYRVW</sequence>
<gene>
    <name evidence="2" type="ORF">KC01_LOCUS24695</name>
</gene>
<feature type="region of interest" description="Disordered" evidence="1">
    <location>
        <begin position="26"/>
        <end position="46"/>
    </location>
</feature>